<keyword evidence="2" id="KW-0695">RNA-directed DNA polymerase</keyword>
<keyword evidence="2" id="KW-0496">Mitochondrion</keyword>
<dbReference type="PANTHER" id="PTHR33642">
    <property type="entry name" value="COX1/OXI3 INTRON 1 PROTEIN-RELATED"/>
    <property type="match status" value="1"/>
</dbReference>
<sequence>MYFSQIHVNLFSLKKVTSLPGVAANKGGGKASGDGGLRLSDSMSRLPETILSMVTMRNLLRYAGTSLSYWSSINNGHVAMWLRSCVQGLSQENTGTALQKEDYIAQGPKLNGLKNRKNLRTTGFNLYKNLSNKGKRSVHSTLSVKEGMQTNKSFVGLRRSFSTNIRSNNLDERVLVTELKQMVEKCKNKDGRYGNLIQIIGSLSTVNLAYLMVKSNPGISAKGINNETLDGIDLKTLQKISKDILSGAIKFSPVRRVLIPKPGKSALRPLGVSSPREKIVQKAIDLVLTAIFEEIFLDCSHGSRPNRSCHSALKHLQLKIGNASTYSWVIEGDIKGCFDNIPHSMILKRLRRRVDCPATINLIKRILSAGYILNEDLKKIGLKKAKVHKSNIGTPQGIVLSSLFSNIVLHELDVFVEDDLKLKFTKGKQRRSNLVYRRLNYQIKKEKDQKKKQKLVKQRLKVYSKDIYDPNFRRLYYVRYVDDWVILVAGSFKEAKVIRDQVSNKLKSLGLTLNLEKTHITSLKDGKCRFLGIDFFIRKNDDKHHKPTTLVKKNNTTIKQRFVPRIILYAPILELIIKLKDKGFVKRSRLGEFFPIGKSNCIPLTHPQIINYFNSRIRGILNYYSCVHNRNELWSIVRFLNYSCALTLARKYKLKSLAKTFKRFGRDLKFVNEKGKEYKIFRPDNLRMLSESERFRVNENTNIDRLLSQSWSNSLTLTQFDEPCAICGTLDNIEIHHIRSVKDVRVKTRTYTQWVGAFRRKSIPLCKEHHHLLHAGKLTREDINKLSKYKDKILDKKN</sequence>
<dbReference type="EMBL" id="MG148339">
    <property type="protein sequence ID" value="AWQ64244.1"/>
    <property type="molecule type" value="Genomic_DNA"/>
</dbReference>
<dbReference type="GO" id="GO:0003964">
    <property type="term" value="F:RNA-directed DNA polymerase activity"/>
    <property type="evidence" value="ECO:0007669"/>
    <property type="project" value="UniProtKB-KW"/>
</dbReference>
<proteinExistence type="predicted"/>
<geneLocation type="mitochondrion" evidence="2"/>
<dbReference type="GO" id="GO:0005739">
    <property type="term" value="C:mitochondrion"/>
    <property type="evidence" value="ECO:0007669"/>
    <property type="project" value="TreeGrafter"/>
</dbReference>
<dbReference type="GO" id="GO:0090615">
    <property type="term" value="P:mitochondrial mRNA processing"/>
    <property type="evidence" value="ECO:0007669"/>
    <property type="project" value="TreeGrafter"/>
</dbReference>
<dbReference type="RefSeq" id="YP_009495514.1">
    <property type="nucleotide sequence ID" value="NC_037989.1"/>
</dbReference>
<keyword evidence="2" id="KW-0548">Nucleotidyltransferase</keyword>
<keyword evidence="2" id="KW-0808">Transferase</keyword>
<dbReference type="Pfam" id="PF00078">
    <property type="entry name" value="RVT_1"/>
    <property type="match status" value="1"/>
</dbReference>
<dbReference type="GO" id="GO:0006315">
    <property type="term" value="P:homing of group II introns"/>
    <property type="evidence" value="ECO:0007669"/>
    <property type="project" value="TreeGrafter"/>
</dbReference>
<dbReference type="Pfam" id="PF01348">
    <property type="entry name" value="Intron_maturas2"/>
    <property type="match status" value="1"/>
</dbReference>
<feature type="domain" description="Reverse transcriptase" evidence="1">
    <location>
        <begin position="240"/>
        <end position="535"/>
    </location>
</feature>
<dbReference type="CDD" id="cd01651">
    <property type="entry name" value="RT_G2_intron"/>
    <property type="match status" value="1"/>
</dbReference>
<protein>
    <submittedName>
        <fullName evidence="2">Reverse transcriptase</fullName>
    </submittedName>
</protein>
<dbReference type="AlphaFoldDB" id="A0A2U9GIQ2"/>
<dbReference type="InterPro" id="IPR049030">
    <property type="entry name" value="AI2M-like_HNH"/>
</dbReference>
<organism evidence="2">
    <name type="scientific">Psammoneis japonica</name>
    <dbReference type="NCBI Taxonomy" id="517775"/>
    <lineage>
        <taxon>Eukaryota</taxon>
        <taxon>Sar</taxon>
        <taxon>Stramenopiles</taxon>
        <taxon>Ochrophyta</taxon>
        <taxon>Bacillariophyta</taxon>
        <taxon>Mediophyceae</taxon>
        <taxon>Biddulphiophycidae</taxon>
        <taxon>Triceratiales</taxon>
        <taxon>Plagiogrammaceae</taxon>
        <taxon>Psammoneis</taxon>
    </lineage>
</organism>
<evidence type="ECO:0000259" key="1">
    <source>
        <dbReference type="PROSITE" id="PS50878"/>
    </source>
</evidence>
<reference evidence="2" key="1">
    <citation type="journal article" date="2018" name="Genome Biol. Evol.">
        <title>Recurrent loss, horizontal transfer, and the obscure origins of mitochondrial introns in diatoms (Bacillariophyta).</title>
        <authorList>
            <person name="Guillory W.X."/>
            <person name="Onyshchenko A."/>
            <person name="Ruck E.C."/>
            <person name="Parks M."/>
            <person name="Nakov T."/>
            <person name="Wickett N.J."/>
            <person name="Alverson A.J."/>
        </authorList>
    </citation>
    <scope>NUCLEOTIDE SEQUENCE</scope>
</reference>
<gene>
    <name evidence="2" type="primary">orf5</name>
</gene>
<evidence type="ECO:0000313" key="2">
    <source>
        <dbReference type="EMBL" id="AWQ64244.1"/>
    </source>
</evidence>
<dbReference type="SUPFAM" id="SSF56672">
    <property type="entry name" value="DNA/RNA polymerases"/>
    <property type="match status" value="1"/>
</dbReference>
<dbReference type="PROSITE" id="PS50878">
    <property type="entry name" value="RT_POL"/>
    <property type="match status" value="1"/>
</dbReference>
<dbReference type="InterPro" id="IPR043502">
    <property type="entry name" value="DNA/RNA_pol_sf"/>
</dbReference>
<name>A0A2U9GIQ2_9STRA</name>
<dbReference type="InterPro" id="IPR000477">
    <property type="entry name" value="RT_dom"/>
</dbReference>
<dbReference type="PANTHER" id="PTHR33642:SF4">
    <property type="entry name" value="COX1_OXI3 INTRON 1 PROTEIN-RELATED"/>
    <property type="match status" value="1"/>
</dbReference>
<accession>A0A2U9GIQ2</accession>
<dbReference type="InterPro" id="IPR024937">
    <property type="entry name" value="Domain_X"/>
</dbReference>
<dbReference type="GeneID" id="36957488"/>
<dbReference type="Pfam" id="PF21368">
    <property type="entry name" value="AI2M-like_HNH"/>
    <property type="match status" value="1"/>
</dbReference>